<dbReference type="PANTHER" id="PTHR43161:SF9">
    <property type="entry name" value="SORBITOL DEHYDROGENASE"/>
    <property type="match status" value="1"/>
</dbReference>
<evidence type="ECO:0000256" key="4">
    <source>
        <dbReference type="ARBA" id="ARBA00022833"/>
    </source>
</evidence>
<dbReference type="EMBL" id="CP009622">
    <property type="protein sequence ID" value="AIU31790.1"/>
    <property type="molecule type" value="Genomic_DNA"/>
</dbReference>
<keyword evidence="3" id="KW-0479">Metal-binding</keyword>
<comment type="cofactor">
    <cofactor evidence="1">
        <name>Zn(2+)</name>
        <dbReference type="ChEBI" id="CHEBI:29105"/>
    </cofactor>
</comment>
<evidence type="ECO:0000256" key="1">
    <source>
        <dbReference type="ARBA" id="ARBA00001947"/>
    </source>
</evidence>
<evidence type="ECO:0000313" key="8">
    <source>
        <dbReference type="EMBL" id="AIU31790.1"/>
    </source>
</evidence>
<evidence type="ECO:0000256" key="5">
    <source>
        <dbReference type="ARBA" id="ARBA00023002"/>
    </source>
</evidence>
<keyword evidence="5" id="KW-0560">Oxidoreductase</keyword>
<protein>
    <submittedName>
        <fullName evidence="8">Zinc-binding alcohol dehydrogenase</fullName>
    </submittedName>
</protein>
<dbReference type="Gene3D" id="3.90.180.10">
    <property type="entry name" value="Medium-chain alcohol dehydrogenases, catalytic domain"/>
    <property type="match status" value="1"/>
</dbReference>
<dbReference type="Proteomes" id="UP000029910">
    <property type="component" value="Chromosome"/>
</dbReference>
<dbReference type="SUPFAM" id="SSF50129">
    <property type="entry name" value="GroES-like"/>
    <property type="match status" value="1"/>
</dbReference>
<dbReference type="InterPro" id="IPR013154">
    <property type="entry name" value="ADH-like_N"/>
</dbReference>
<accession>A0ABN4EC85</accession>
<evidence type="ECO:0000259" key="6">
    <source>
        <dbReference type="Pfam" id="PF00107"/>
    </source>
</evidence>
<dbReference type="InterPro" id="IPR011032">
    <property type="entry name" value="GroES-like_sf"/>
</dbReference>
<evidence type="ECO:0000256" key="2">
    <source>
        <dbReference type="ARBA" id="ARBA00008072"/>
    </source>
</evidence>
<dbReference type="InterPro" id="IPR036291">
    <property type="entry name" value="NAD(P)-bd_dom_sf"/>
</dbReference>
<evidence type="ECO:0000256" key="3">
    <source>
        <dbReference type="ARBA" id="ARBA00022723"/>
    </source>
</evidence>
<dbReference type="SUPFAM" id="SSF51735">
    <property type="entry name" value="NAD(P)-binding Rossmann-fold domains"/>
    <property type="match status" value="1"/>
</dbReference>
<keyword evidence="9" id="KW-1185">Reference proteome</keyword>
<organism evidence="8 9">
    <name type="scientific">Corynebacterium ramonii</name>
    <dbReference type="NCBI Taxonomy" id="3026968"/>
    <lineage>
        <taxon>Bacteria</taxon>
        <taxon>Bacillati</taxon>
        <taxon>Actinomycetota</taxon>
        <taxon>Actinomycetes</taxon>
        <taxon>Mycobacteriales</taxon>
        <taxon>Corynebacteriaceae</taxon>
        <taxon>Corynebacterium</taxon>
    </lineage>
</organism>
<gene>
    <name evidence="8" type="primary">idnD</name>
    <name evidence="8" type="ORF">CulFRC11_0190</name>
</gene>
<dbReference type="PANTHER" id="PTHR43161">
    <property type="entry name" value="SORBITOL DEHYDROGENASE"/>
    <property type="match status" value="1"/>
</dbReference>
<proteinExistence type="inferred from homology"/>
<keyword evidence="4" id="KW-0862">Zinc</keyword>
<comment type="similarity">
    <text evidence="2">Belongs to the zinc-containing alcohol dehydrogenase family.</text>
</comment>
<name>A0ABN4EC85_9CORY</name>
<dbReference type="InterPro" id="IPR013149">
    <property type="entry name" value="ADH-like_C"/>
</dbReference>
<evidence type="ECO:0000259" key="7">
    <source>
        <dbReference type="Pfam" id="PF08240"/>
    </source>
</evidence>
<sequence>MMTQERMQAAIISGAHQLEATTLPCPSPSPGEVLVTVSYVGICGSDLHYYQDGAVGAFEVKQPLVPGHEMSGTLPDGTLVTIHPATFGTCVEGIEDHPHLWPHGAYLGSASTWPHTQGAMQEQLLVREDQIRRLPEGVPLKRASLAEPLSVGLHAITVAGGVEGKHVLVSGAGPIGQLAALAAVSKGAAAVTISDVVDGPLERAHESLTRVNTTRTTLSDESFDVVLECAGVPAATTDALRVVRRRGVVVQVGMLPNQPVGINMAPLVSKEVLLRGTFRFLDEVDQAVEMLKDPMFDSVITHEFPLADVVTAFHVAADSQVSGKVVVKVS</sequence>
<evidence type="ECO:0000313" key="9">
    <source>
        <dbReference type="Proteomes" id="UP000029910"/>
    </source>
</evidence>
<reference evidence="8 9" key="1">
    <citation type="journal article" date="2015" name="Genome Announc.">
        <title>Genome Sequence of Corynebacterium ulcerans Strain FRC11.</title>
        <authorList>
            <person name="Benevides Lde J."/>
            <person name="Viana M.V."/>
            <person name="Mariano D.C."/>
            <person name="Rocha Fde S."/>
            <person name="Bagano P.C."/>
            <person name="Folador E.L."/>
            <person name="Pereira F.L."/>
            <person name="Dorella F.A."/>
            <person name="Leal C.A."/>
            <person name="Carvalho A.F."/>
            <person name="Soares Sde C."/>
            <person name="Carneiro A."/>
            <person name="Ramos R."/>
            <person name="Badell-Ocando E."/>
            <person name="Guiso N."/>
            <person name="Silva A."/>
            <person name="Figueiredo H."/>
            <person name="Azevedo V."/>
            <person name="Guimaraes L.C."/>
        </authorList>
    </citation>
    <scope>NUCLEOTIDE SEQUENCE [LARGE SCALE GENOMIC DNA]</scope>
    <source>
        <strain evidence="9">FRC0011</strain>
    </source>
</reference>
<feature type="domain" description="Alcohol dehydrogenase-like N-terminal" evidence="7">
    <location>
        <begin position="30"/>
        <end position="135"/>
    </location>
</feature>
<dbReference type="Pfam" id="PF00107">
    <property type="entry name" value="ADH_zinc_N"/>
    <property type="match status" value="1"/>
</dbReference>
<dbReference type="Gene3D" id="3.40.50.720">
    <property type="entry name" value="NAD(P)-binding Rossmann-like Domain"/>
    <property type="match status" value="1"/>
</dbReference>
<feature type="domain" description="Alcohol dehydrogenase-like C-terminal" evidence="6">
    <location>
        <begin position="174"/>
        <end position="292"/>
    </location>
</feature>
<dbReference type="Pfam" id="PF08240">
    <property type="entry name" value="ADH_N"/>
    <property type="match status" value="1"/>
</dbReference>